<dbReference type="HAMAP" id="MF_02090">
    <property type="entry name" value="NadE_glutamine_dep"/>
    <property type="match status" value="1"/>
</dbReference>
<comment type="similarity">
    <text evidence="2">In the C-terminal section; belongs to the NAD synthetase family.</text>
</comment>
<dbReference type="CDD" id="cd00553">
    <property type="entry name" value="NAD_synthase"/>
    <property type="match status" value="1"/>
</dbReference>
<dbReference type="PANTHER" id="PTHR23090:SF9">
    <property type="entry name" value="GLUTAMINE-DEPENDENT NAD(+) SYNTHETASE"/>
    <property type="match status" value="1"/>
</dbReference>
<evidence type="ECO:0000256" key="5">
    <source>
        <dbReference type="ARBA" id="ARBA00022598"/>
    </source>
</evidence>
<dbReference type="InterPro" id="IPR003694">
    <property type="entry name" value="NAD_synthase"/>
</dbReference>
<dbReference type="UniPathway" id="UPA00253">
    <property type="reaction ID" value="UER00334"/>
</dbReference>
<dbReference type="FunFam" id="3.40.50.620:FF:000036">
    <property type="entry name" value="Glutamine-dependent NAD(+) synthetase"/>
    <property type="match status" value="1"/>
</dbReference>
<evidence type="ECO:0000259" key="10">
    <source>
        <dbReference type="PROSITE" id="PS50263"/>
    </source>
</evidence>
<dbReference type="GO" id="GO:0004359">
    <property type="term" value="F:glutaminase activity"/>
    <property type="evidence" value="ECO:0007669"/>
    <property type="project" value="InterPro"/>
</dbReference>
<evidence type="ECO:0000313" key="11">
    <source>
        <dbReference type="EMBL" id="JAP57659.1"/>
    </source>
</evidence>
<keyword evidence="6" id="KW-0547">Nucleotide-binding</keyword>
<protein>
    <recommendedName>
        <fullName evidence="4">Glutamine-dependent NAD(+) synthetase</fullName>
        <ecNumber evidence="3">6.3.5.1</ecNumber>
    </recommendedName>
    <alternativeName>
        <fullName evidence="9">NAD(+) synthase [glutamine-hydrolyzing]</fullName>
    </alternativeName>
</protein>
<evidence type="ECO:0000256" key="9">
    <source>
        <dbReference type="ARBA" id="ARBA00030681"/>
    </source>
</evidence>
<comment type="pathway">
    <text evidence="1">Cofactor biosynthesis; NAD(+) biosynthesis; NAD(+) from deamido-NAD(+) (L-Gln route): step 1/1.</text>
</comment>
<dbReference type="GO" id="GO:0005737">
    <property type="term" value="C:cytoplasm"/>
    <property type="evidence" value="ECO:0007669"/>
    <property type="project" value="InterPro"/>
</dbReference>
<evidence type="ECO:0000256" key="8">
    <source>
        <dbReference type="ARBA" id="ARBA00023027"/>
    </source>
</evidence>
<dbReference type="CDD" id="cd07570">
    <property type="entry name" value="GAT_Gln-NAD-synth"/>
    <property type="match status" value="1"/>
</dbReference>
<dbReference type="InterPro" id="IPR014445">
    <property type="entry name" value="Gln-dep_NAD_synthase"/>
</dbReference>
<dbReference type="Gene3D" id="3.40.50.620">
    <property type="entry name" value="HUPs"/>
    <property type="match status" value="1"/>
</dbReference>
<sequence length="772" mass="85515">CRCKVCSFSILVRAISFMDTTESSMNFTFSICCLNQWALDFAGNTQRIRQSLLNAKQEGSRYRLGPELELSSYGCEDHFHEADTYTHSWECLAEILKSTAQDAAYRDIVCDTGMPVLFENVRFNCRLIILNGSILLIRPKTVLADGGLHREPRWFTAWNHANKLRQYLLPEIITTATPLKQKFAPFGCPLLRFSTCSSDSLLLGLETCEELWVSVPPHVAYAQASVDIVMNASASHHELRKLENRVRLVQSASTKGLAYAFTNLVGCDGGRACYDGGAIVAVNGSVICLGSRFGLDEVQTTTVTINIQDLRKLKKADAPHLTEEIQILDIDFNLFAHATGVVPPPHPLTPLHSPEEEIALGPALWLWDILRRSGSGGFFLCLSGGLDSSSVACIVFSMCQQVYKKISTGNEAVLSNCRKILNDPLFRPESPHELCSRLFSTCYMPSSNSSTETRNRAADLAEALGTRHLEICINSVVETFLSATLHGLNESGRPLFESEGGTPTEDLALQNLQARSRLVLSYLTAQLLPWSKRHSKSSSVSSSVGRPPLILSSANLDECLCGYLTKYDCSSADVNPIGSISKQDLRLFIKFAATHLLSESENLDDLKWEASRRDLLQKTLLDVLAAPPSAELRPLKCASAYQTDEQEIGLTYSQLSQLGQLRLFGGRGCGPREVLANLLHKASSSALDGFDCADGDASVARRLCEKVKLFFRKYSANRHKATVLPPTYHTESYSADDNRFDLRPFLYPVDWTHQFASMDRLVEEWEAANPSR</sequence>
<evidence type="ECO:0000256" key="7">
    <source>
        <dbReference type="ARBA" id="ARBA00022840"/>
    </source>
</evidence>
<dbReference type="GO" id="GO:0003952">
    <property type="term" value="F:NAD+ synthase (glutamine-hydrolyzing) activity"/>
    <property type="evidence" value="ECO:0007669"/>
    <property type="project" value="UniProtKB-EC"/>
</dbReference>
<dbReference type="InterPro" id="IPR036526">
    <property type="entry name" value="C-N_Hydrolase_sf"/>
</dbReference>
<evidence type="ECO:0000256" key="3">
    <source>
        <dbReference type="ARBA" id="ARBA00012743"/>
    </source>
</evidence>
<dbReference type="PIRSF" id="PIRSF006630">
    <property type="entry name" value="NADS_GAT"/>
    <property type="match status" value="1"/>
</dbReference>
<evidence type="ECO:0000256" key="6">
    <source>
        <dbReference type="ARBA" id="ARBA00022741"/>
    </source>
</evidence>
<dbReference type="EMBL" id="GEEE01005566">
    <property type="protein sequence ID" value="JAP57659.1"/>
    <property type="molecule type" value="Transcribed_RNA"/>
</dbReference>
<dbReference type="AlphaFoldDB" id="A0A0X3Q119"/>
<keyword evidence="8" id="KW-0520">NAD</keyword>
<accession>A0A0X3Q119</accession>
<evidence type="ECO:0000256" key="4">
    <source>
        <dbReference type="ARBA" id="ARBA00017309"/>
    </source>
</evidence>
<proteinExistence type="inferred from homology"/>
<feature type="non-terminal residue" evidence="11">
    <location>
        <position position="1"/>
    </location>
</feature>
<name>A0A0X3Q119_SCHSO</name>
<feature type="domain" description="CN hydrolase" evidence="10">
    <location>
        <begin position="27"/>
        <end position="305"/>
    </location>
</feature>
<reference evidence="11" key="1">
    <citation type="submission" date="2016-01" db="EMBL/GenBank/DDBJ databases">
        <title>Reference transcriptome for the parasite Schistocephalus solidus: insights into the molecular evolution of parasitism.</title>
        <authorList>
            <person name="Hebert F.O."/>
            <person name="Grambauer S."/>
            <person name="Barber I."/>
            <person name="Landry C.R."/>
            <person name="Aubin-Horth N."/>
        </authorList>
    </citation>
    <scope>NUCLEOTIDE SEQUENCE</scope>
</reference>
<organism evidence="11">
    <name type="scientific">Schistocephalus solidus</name>
    <name type="common">Tapeworm</name>
    <dbReference type="NCBI Taxonomy" id="70667"/>
    <lineage>
        <taxon>Eukaryota</taxon>
        <taxon>Metazoa</taxon>
        <taxon>Spiralia</taxon>
        <taxon>Lophotrochozoa</taxon>
        <taxon>Platyhelminthes</taxon>
        <taxon>Cestoda</taxon>
        <taxon>Eucestoda</taxon>
        <taxon>Diphyllobothriidea</taxon>
        <taxon>Diphyllobothriidae</taxon>
        <taxon>Schistocephalus</taxon>
    </lineage>
</organism>
<gene>
    <name evidence="11" type="primary">NADE</name>
    <name evidence="11" type="ORF">TR128169</name>
</gene>
<dbReference type="Pfam" id="PF00795">
    <property type="entry name" value="CN_hydrolase"/>
    <property type="match status" value="1"/>
</dbReference>
<dbReference type="GO" id="GO:0005524">
    <property type="term" value="F:ATP binding"/>
    <property type="evidence" value="ECO:0007669"/>
    <property type="project" value="UniProtKB-KW"/>
</dbReference>
<dbReference type="GO" id="GO:0009435">
    <property type="term" value="P:NAD+ biosynthetic process"/>
    <property type="evidence" value="ECO:0007669"/>
    <property type="project" value="UniProtKB-UniPathway"/>
</dbReference>
<dbReference type="SUPFAM" id="SSF56317">
    <property type="entry name" value="Carbon-nitrogen hydrolase"/>
    <property type="match status" value="1"/>
</dbReference>
<keyword evidence="5" id="KW-0436">Ligase</keyword>
<dbReference type="PROSITE" id="PS50263">
    <property type="entry name" value="CN_HYDROLASE"/>
    <property type="match status" value="1"/>
</dbReference>
<dbReference type="InterPro" id="IPR022310">
    <property type="entry name" value="NAD/GMP_synthase"/>
</dbReference>
<dbReference type="SUPFAM" id="SSF52402">
    <property type="entry name" value="Adenine nucleotide alpha hydrolases-like"/>
    <property type="match status" value="1"/>
</dbReference>
<dbReference type="PANTHER" id="PTHR23090">
    <property type="entry name" value="NH 3 /GLUTAMINE-DEPENDENT NAD + SYNTHETASE"/>
    <property type="match status" value="1"/>
</dbReference>
<evidence type="ECO:0000256" key="1">
    <source>
        <dbReference type="ARBA" id="ARBA00005188"/>
    </source>
</evidence>
<dbReference type="EC" id="6.3.5.1" evidence="3"/>
<dbReference type="InterPro" id="IPR003010">
    <property type="entry name" value="C-N_Hydrolase"/>
</dbReference>
<keyword evidence="7" id="KW-0067">ATP-binding</keyword>
<evidence type="ECO:0000256" key="2">
    <source>
        <dbReference type="ARBA" id="ARBA00007145"/>
    </source>
</evidence>
<dbReference type="Gene3D" id="3.60.110.10">
    <property type="entry name" value="Carbon-nitrogen hydrolase"/>
    <property type="match status" value="1"/>
</dbReference>
<dbReference type="InterPro" id="IPR014729">
    <property type="entry name" value="Rossmann-like_a/b/a_fold"/>
</dbReference>
<dbReference type="Pfam" id="PF02540">
    <property type="entry name" value="NAD_synthase"/>
    <property type="match status" value="1"/>
</dbReference>